<organism evidence="1 2">
    <name type="scientific">Flavobacterium artemisiae</name>
    <dbReference type="NCBI Taxonomy" id="2126556"/>
    <lineage>
        <taxon>Bacteria</taxon>
        <taxon>Pseudomonadati</taxon>
        <taxon>Bacteroidota</taxon>
        <taxon>Flavobacteriia</taxon>
        <taxon>Flavobacteriales</taxon>
        <taxon>Flavobacteriaceae</taxon>
        <taxon>Flavobacterium</taxon>
    </lineage>
</organism>
<reference evidence="2" key="1">
    <citation type="journal article" date="2019" name="Int. J. Syst. Evol. Microbiol.">
        <title>The Global Catalogue of Microorganisms (GCM) 10K type strain sequencing project: providing services to taxonomists for standard genome sequencing and annotation.</title>
        <authorList>
            <consortium name="The Broad Institute Genomics Platform"/>
            <consortium name="The Broad Institute Genome Sequencing Center for Infectious Disease"/>
            <person name="Wu L."/>
            <person name="Ma J."/>
        </authorList>
    </citation>
    <scope>NUCLEOTIDE SEQUENCE [LARGE SCALE GENOMIC DNA]</scope>
    <source>
        <strain evidence="2">CCUG 70865</strain>
    </source>
</reference>
<name>A0ABW4HCF3_9FLAO</name>
<dbReference type="RefSeq" id="WP_379814192.1">
    <property type="nucleotide sequence ID" value="NZ_JBHUDZ010000009.1"/>
</dbReference>
<proteinExistence type="predicted"/>
<sequence length="102" mass="12078">MKEQTLIDFTDKTKWYSIGVNDIPWFISKIIYIEEILSTEGQCIVTIPKRMSNQNVNWLMKGISKEIDDFLARYIMYHVKKENHLTITSRNTVNFTIANQNF</sequence>
<protein>
    <submittedName>
        <fullName evidence="1">Uncharacterized protein</fullName>
    </submittedName>
</protein>
<comment type="caution">
    <text evidence="1">The sequence shown here is derived from an EMBL/GenBank/DDBJ whole genome shotgun (WGS) entry which is preliminary data.</text>
</comment>
<keyword evidence="2" id="KW-1185">Reference proteome</keyword>
<gene>
    <name evidence="1" type="ORF">ACFSC2_09690</name>
</gene>
<evidence type="ECO:0000313" key="1">
    <source>
        <dbReference type="EMBL" id="MFD1603006.1"/>
    </source>
</evidence>
<dbReference type="Proteomes" id="UP001597138">
    <property type="component" value="Unassembled WGS sequence"/>
</dbReference>
<accession>A0ABW4HCF3</accession>
<evidence type="ECO:0000313" key="2">
    <source>
        <dbReference type="Proteomes" id="UP001597138"/>
    </source>
</evidence>
<dbReference type="EMBL" id="JBHUDZ010000009">
    <property type="protein sequence ID" value="MFD1603006.1"/>
    <property type="molecule type" value="Genomic_DNA"/>
</dbReference>